<proteinExistence type="predicted"/>
<evidence type="ECO:0008006" key="3">
    <source>
        <dbReference type="Google" id="ProtNLM"/>
    </source>
</evidence>
<dbReference type="EMBL" id="PVTD01000004">
    <property type="protein sequence ID" value="PRY23799.1"/>
    <property type="molecule type" value="Genomic_DNA"/>
</dbReference>
<organism evidence="1 2">
    <name type="scientific">Aliiruegeria haliotis</name>
    <dbReference type="NCBI Taxonomy" id="1280846"/>
    <lineage>
        <taxon>Bacteria</taxon>
        <taxon>Pseudomonadati</taxon>
        <taxon>Pseudomonadota</taxon>
        <taxon>Alphaproteobacteria</taxon>
        <taxon>Rhodobacterales</taxon>
        <taxon>Roseobacteraceae</taxon>
        <taxon>Aliiruegeria</taxon>
    </lineage>
</organism>
<dbReference type="AlphaFoldDB" id="A0A2T0RRH5"/>
<gene>
    <name evidence="1" type="ORF">CLV78_104292</name>
</gene>
<evidence type="ECO:0000313" key="1">
    <source>
        <dbReference type="EMBL" id="PRY23799.1"/>
    </source>
</evidence>
<accession>A0A2T0RRH5</accession>
<protein>
    <recommendedName>
        <fullName evidence="3">Cellulose biosynthesis protein BcsS</fullName>
    </recommendedName>
</protein>
<evidence type="ECO:0000313" key="2">
    <source>
        <dbReference type="Proteomes" id="UP000239480"/>
    </source>
</evidence>
<comment type="caution">
    <text evidence="1">The sequence shown here is derived from an EMBL/GenBank/DDBJ whole genome shotgun (WGS) entry which is preliminary data.</text>
</comment>
<sequence length="246" mass="26356">MHEIGSMVLLRFILCLVLLGVALPAEAGGAWPRGKGKFFGSLTWSSWGEYAGYIAALTGQSTTTPLESTEEIGTYFEYGLSDRLTFGLDGYHRPAATTGSTILFLRAALAPASGPNRYSTEIGVGTIRDGPGTGQQVIRAGLAWGRGYESRFGNGWAEVDAKVGHVSEDAVFYYKADATLGLNRTDRNTWILQLQLGAIDDNPGYARLAPSLVRRLGNRFSVEAGLLAGVQNDNSAGLKLGGWLDF</sequence>
<reference evidence="1 2" key="1">
    <citation type="submission" date="2018-03" db="EMBL/GenBank/DDBJ databases">
        <title>Genomic Encyclopedia of Archaeal and Bacterial Type Strains, Phase II (KMG-II): from individual species to whole genera.</title>
        <authorList>
            <person name="Goeker M."/>
        </authorList>
    </citation>
    <scope>NUCLEOTIDE SEQUENCE [LARGE SCALE GENOMIC DNA]</scope>
    <source>
        <strain evidence="1 2">DSM 29328</strain>
    </source>
</reference>
<keyword evidence="2" id="KW-1185">Reference proteome</keyword>
<dbReference type="Proteomes" id="UP000239480">
    <property type="component" value="Unassembled WGS sequence"/>
</dbReference>
<name>A0A2T0RRH5_9RHOB</name>